<dbReference type="EMBL" id="CATQJL010000001">
    <property type="protein sequence ID" value="CAJ0589056.1"/>
    <property type="molecule type" value="Genomic_DNA"/>
</dbReference>
<reference evidence="1" key="1">
    <citation type="submission" date="2023-07" db="EMBL/GenBank/DDBJ databases">
        <authorList>
            <consortium name="CYATHOMIX"/>
        </authorList>
    </citation>
    <scope>NUCLEOTIDE SEQUENCE</scope>
    <source>
        <strain evidence="1">N/A</strain>
    </source>
</reference>
<comment type="caution">
    <text evidence="1">The sequence shown here is derived from an EMBL/GenBank/DDBJ whole genome shotgun (WGS) entry which is preliminary data.</text>
</comment>
<dbReference type="Proteomes" id="UP001176961">
    <property type="component" value="Unassembled WGS sequence"/>
</dbReference>
<proteinExistence type="predicted"/>
<dbReference type="AlphaFoldDB" id="A0AA36GHW0"/>
<accession>A0AA36GHW0</accession>
<keyword evidence="2" id="KW-1185">Reference proteome</keyword>
<protein>
    <submittedName>
        <fullName evidence="1">Uncharacterized protein</fullName>
    </submittedName>
</protein>
<evidence type="ECO:0000313" key="2">
    <source>
        <dbReference type="Proteomes" id="UP001176961"/>
    </source>
</evidence>
<sequence length="173" mass="19329">MIILIVTSPPIKQLLDAGVLDTTVWTAEQDNRHTTEPPLYGASAVAKGPGQGSVAIYQRFGEQAHQSGTREQEVTVIRQFYRMVGHTGLAVAKALLTWHCRKLKNLVEECEAAKENTYNEEEDGIKSKAIELEEMTKLTSTSLWKFAEVVDSMSELTEEQKQEVQSYLEEAQG</sequence>
<name>A0AA36GHW0_CYLNA</name>
<evidence type="ECO:0000313" key="1">
    <source>
        <dbReference type="EMBL" id="CAJ0589056.1"/>
    </source>
</evidence>
<gene>
    <name evidence="1" type="ORF">CYNAS_LOCUS1039</name>
</gene>
<organism evidence="1 2">
    <name type="scientific">Cylicocyclus nassatus</name>
    <name type="common">Nematode worm</name>
    <dbReference type="NCBI Taxonomy" id="53992"/>
    <lineage>
        <taxon>Eukaryota</taxon>
        <taxon>Metazoa</taxon>
        <taxon>Ecdysozoa</taxon>
        <taxon>Nematoda</taxon>
        <taxon>Chromadorea</taxon>
        <taxon>Rhabditida</taxon>
        <taxon>Rhabditina</taxon>
        <taxon>Rhabditomorpha</taxon>
        <taxon>Strongyloidea</taxon>
        <taxon>Strongylidae</taxon>
        <taxon>Cylicocyclus</taxon>
    </lineage>
</organism>